<protein>
    <submittedName>
        <fullName evidence="3">Uncharacterized protein</fullName>
    </submittedName>
</protein>
<proteinExistence type="predicted"/>
<keyword evidence="2" id="KW-1185">Reference proteome</keyword>
<dbReference type="AlphaFoldDB" id="A0A914YQ09"/>
<accession>A0A914YQ09</accession>
<evidence type="ECO:0000313" key="3">
    <source>
        <dbReference type="WBParaSite" id="PSU_v2.g21111.t1"/>
    </source>
</evidence>
<sequence length="116" mass="12231">MAGAKNQGVAHVLLQEAGRSGYQVGGGVDVPDRQVAVQAHGQAADALAMAQRARRFTGEAGDALIHGQAEQGRAHVHRQQRAGQRRGARVAVGGQRQWHAGRTQRGDRRQGGIAGE</sequence>
<organism evidence="2 3">
    <name type="scientific">Panagrolaimus superbus</name>
    <dbReference type="NCBI Taxonomy" id="310955"/>
    <lineage>
        <taxon>Eukaryota</taxon>
        <taxon>Metazoa</taxon>
        <taxon>Ecdysozoa</taxon>
        <taxon>Nematoda</taxon>
        <taxon>Chromadorea</taxon>
        <taxon>Rhabditida</taxon>
        <taxon>Tylenchina</taxon>
        <taxon>Panagrolaimomorpha</taxon>
        <taxon>Panagrolaimoidea</taxon>
        <taxon>Panagrolaimidae</taxon>
        <taxon>Panagrolaimus</taxon>
    </lineage>
</organism>
<feature type="compositionally biased region" description="Basic residues" evidence="1">
    <location>
        <begin position="74"/>
        <end position="88"/>
    </location>
</feature>
<evidence type="ECO:0000256" key="1">
    <source>
        <dbReference type="SAM" id="MobiDB-lite"/>
    </source>
</evidence>
<dbReference type="WBParaSite" id="PSU_v2.g21111.t1">
    <property type="protein sequence ID" value="PSU_v2.g21111.t1"/>
    <property type="gene ID" value="PSU_v2.g21111"/>
</dbReference>
<name>A0A914YQ09_9BILA</name>
<evidence type="ECO:0000313" key="2">
    <source>
        <dbReference type="Proteomes" id="UP000887577"/>
    </source>
</evidence>
<feature type="compositionally biased region" description="Low complexity" evidence="1">
    <location>
        <begin position="89"/>
        <end position="103"/>
    </location>
</feature>
<feature type="region of interest" description="Disordered" evidence="1">
    <location>
        <begin position="69"/>
        <end position="116"/>
    </location>
</feature>
<reference evidence="3" key="1">
    <citation type="submission" date="2022-11" db="UniProtKB">
        <authorList>
            <consortium name="WormBaseParasite"/>
        </authorList>
    </citation>
    <scope>IDENTIFICATION</scope>
</reference>
<dbReference type="Proteomes" id="UP000887577">
    <property type="component" value="Unplaced"/>
</dbReference>